<dbReference type="RefSeq" id="WP_368497541.1">
    <property type="nucleotide sequence ID" value="NZ_CP162511.1"/>
</dbReference>
<evidence type="ECO:0000256" key="2">
    <source>
        <dbReference type="ARBA" id="ARBA00023002"/>
    </source>
</evidence>
<gene>
    <name evidence="3" type="ORF">ABFY20_17840</name>
</gene>
<dbReference type="FunFam" id="3.40.50.720:FF:000084">
    <property type="entry name" value="Short-chain dehydrogenase reductase"/>
    <property type="match status" value="1"/>
</dbReference>
<dbReference type="InterPro" id="IPR002347">
    <property type="entry name" value="SDR_fam"/>
</dbReference>
<dbReference type="PANTHER" id="PTHR43477">
    <property type="entry name" value="DIHYDROANTICAPSIN 7-DEHYDROGENASE"/>
    <property type="match status" value="1"/>
</dbReference>
<dbReference type="CDD" id="cd05233">
    <property type="entry name" value="SDR_c"/>
    <property type="match status" value="1"/>
</dbReference>
<keyword evidence="2 3" id="KW-0560">Oxidoreductase</keyword>
<dbReference type="InterPro" id="IPR020904">
    <property type="entry name" value="Sc_DH/Rdtase_CS"/>
</dbReference>
<dbReference type="EC" id="1.1.1.-" evidence="3"/>
<proteinExistence type="inferred from homology"/>
<accession>A0AB39BG54</accession>
<organism evidence="3">
    <name type="scientific">Herbiconiux sp. A18JL235</name>
    <dbReference type="NCBI Taxonomy" id="3152363"/>
    <lineage>
        <taxon>Bacteria</taxon>
        <taxon>Bacillati</taxon>
        <taxon>Actinomycetota</taxon>
        <taxon>Actinomycetes</taxon>
        <taxon>Micrococcales</taxon>
        <taxon>Microbacteriaceae</taxon>
        <taxon>Herbiconiux</taxon>
    </lineage>
</organism>
<dbReference type="AlphaFoldDB" id="A0AB39BG54"/>
<dbReference type="Gene3D" id="3.40.50.720">
    <property type="entry name" value="NAD(P)-binding Rossmann-like Domain"/>
    <property type="match status" value="1"/>
</dbReference>
<sequence>MARFDSTVAVVTGGVSGIGAAITRRLVDEGAKVFVADINHEAIDAAPVTFGENVAGLRTDITDESAMEALFAAAVERFGTVDAVFNVAGGSRPGRVVDMDLATWDFNIRLNLYGAFLGTKLGAKQFLAEGKTGSIVNVASLNSQVPMHFGSGYATAKAGVVIFSRNAALELAGDGIRVNAVSPGLVSTPLTGGLTAMPGVTEAFLERIPQGRPAEPEEIASVALFLASSDAAYVNGENIVVDGAWNTSGYPDLRPFLG</sequence>
<dbReference type="PROSITE" id="PS00061">
    <property type="entry name" value="ADH_SHORT"/>
    <property type="match status" value="1"/>
</dbReference>
<dbReference type="PRINTS" id="PR00081">
    <property type="entry name" value="GDHRDH"/>
</dbReference>
<dbReference type="InterPro" id="IPR036291">
    <property type="entry name" value="NAD(P)-bd_dom_sf"/>
</dbReference>
<dbReference type="InterPro" id="IPR051122">
    <property type="entry name" value="SDR_DHRS6-like"/>
</dbReference>
<dbReference type="Pfam" id="PF13561">
    <property type="entry name" value="adh_short_C2"/>
    <property type="match status" value="1"/>
</dbReference>
<comment type="similarity">
    <text evidence="1">Belongs to the short-chain dehydrogenases/reductases (SDR) family.</text>
</comment>
<evidence type="ECO:0000313" key="3">
    <source>
        <dbReference type="EMBL" id="XDI05158.1"/>
    </source>
</evidence>
<evidence type="ECO:0000256" key="1">
    <source>
        <dbReference type="ARBA" id="ARBA00006484"/>
    </source>
</evidence>
<reference evidence="3" key="1">
    <citation type="submission" date="2024-05" db="EMBL/GenBank/DDBJ databases">
        <title>Herbiconiux sp. A18JL235.</title>
        <authorList>
            <person name="Zhang G."/>
        </authorList>
    </citation>
    <scope>NUCLEOTIDE SEQUENCE</scope>
    <source>
        <strain evidence="3">A18JL235</strain>
    </source>
</reference>
<dbReference type="SUPFAM" id="SSF51735">
    <property type="entry name" value="NAD(P)-binding Rossmann-fold domains"/>
    <property type="match status" value="1"/>
</dbReference>
<dbReference type="GO" id="GO:0016491">
    <property type="term" value="F:oxidoreductase activity"/>
    <property type="evidence" value="ECO:0007669"/>
    <property type="project" value="UniProtKB-KW"/>
</dbReference>
<dbReference type="EMBL" id="CP162511">
    <property type="protein sequence ID" value="XDI05158.1"/>
    <property type="molecule type" value="Genomic_DNA"/>
</dbReference>
<dbReference type="PRINTS" id="PR00080">
    <property type="entry name" value="SDRFAMILY"/>
</dbReference>
<name>A0AB39BG54_9MICO</name>
<dbReference type="PANTHER" id="PTHR43477:SF1">
    <property type="entry name" value="DIHYDROANTICAPSIN 7-DEHYDROGENASE"/>
    <property type="match status" value="1"/>
</dbReference>
<protein>
    <submittedName>
        <fullName evidence="3">SDR family NAD(P)-dependent oxidoreductase</fullName>
        <ecNumber evidence="3">1.1.1.-</ecNumber>
    </submittedName>
</protein>